<name>A0A1M6J082_9FLAO</name>
<organism evidence="2 3">
    <name type="scientific">Aquimarina spongiae</name>
    <dbReference type="NCBI Taxonomy" id="570521"/>
    <lineage>
        <taxon>Bacteria</taxon>
        <taxon>Pseudomonadati</taxon>
        <taxon>Bacteroidota</taxon>
        <taxon>Flavobacteriia</taxon>
        <taxon>Flavobacteriales</taxon>
        <taxon>Flavobacteriaceae</taxon>
        <taxon>Aquimarina</taxon>
    </lineage>
</organism>
<evidence type="ECO:0000313" key="3">
    <source>
        <dbReference type="Proteomes" id="UP000184432"/>
    </source>
</evidence>
<dbReference type="EMBL" id="FQYP01000008">
    <property type="protein sequence ID" value="SHJ40087.1"/>
    <property type="molecule type" value="Genomic_DNA"/>
</dbReference>
<evidence type="ECO:0000256" key="1">
    <source>
        <dbReference type="SAM" id="Coils"/>
    </source>
</evidence>
<gene>
    <name evidence="2" type="ORF">SAMN04488508_108169</name>
</gene>
<evidence type="ECO:0000313" key="2">
    <source>
        <dbReference type="EMBL" id="SHJ40087.1"/>
    </source>
</evidence>
<accession>A0A1M6J082</accession>
<dbReference type="Proteomes" id="UP000184432">
    <property type="component" value="Unassembled WGS sequence"/>
</dbReference>
<sequence length="224" mass="25805">MKQLYNSIILVFAIVFISGCASYTPKTNDLTAILAKTNEAITQLEKKISTSTDQELINAYNRLNQKHQELFPLLEKCNEKYALTTEYLSTLRATQKILANMDKNFDQVTDKRFMLNAIFQDYDAKLQTIKNTAQNDATTKIKVVVSSGNEEGFFVFGKLSFEKEQEIKRFRFNQPTQNASQDFVPGYYLFWLEKDNRISEPELHLIMSNNGEEEKTLVLATPKE</sequence>
<dbReference type="AlphaFoldDB" id="A0A1M6J082"/>
<proteinExistence type="predicted"/>
<keyword evidence="1" id="KW-0175">Coiled coil</keyword>
<reference evidence="3" key="1">
    <citation type="submission" date="2016-11" db="EMBL/GenBank/DDBJ databases">
        <authorList>
            <person name="Varghese N."/>
            <person name="Submissions S."/>
        </authorList>
    </citation>
    <scope>NUCLEOTIDE SEQUENCE [LARGE SCALE GENOMIC DNA]</scope>
    <source>
        <strain evidence="3">DSM 22623</strain>
    </source>
</reference>
<dbReference type="RefSeq" id="WP_073319211.1">
    <property type="nucleotide sequence ID" value="NZ_FQYP01000008.1"/>
</dbReference>
<dbReference type="PROSITE" id="PS51257">
    <property type="entry name" value="PROKAR_LIPOPROTEIN"/>
    <property type="match status" value="1"/>
</dbReference>
<dbReference type="STRING" id="570521.SAMN04488508_108169"/>
<protein>
    <submittedName>
        <fullName evidence="2">Uncharacterized protein</fullName>
    </submittedName>
</protein>
<keyword evidence="3" id="KW-1185">Reference proteome</keyword>
<feature type="coiled-coil region" evidence="1">
    <location>
        <begin position="27"/>
        <end position="54"/>
    </location>
</feature>
<dbReference type="OrthoDB" id="1161336at2"/>